<evidence type="ECO:0000256" key="1">
    <source>
        <dbReference type="RuleBase" id="RU004003"/>
    </source>
</evidence>
<dbReference type="InterPro" id="IPR032789">
    <property type="entry name" value="T2SS-T3SS_pil_N"/>
</dbReference>
<dbReference type="Pfam" id="PF13629">
    <property type="entry name" value="T2SS-T3SS_pil_N"/>
    <property type="match status" value="1"/>
</dbReference>
<evidence type="ECO:0000259" key="2">
    <source>
        <dbReference type="PROSITE" id="PS50914"/>
    </source>
</evidence>
<feature type="domain" description="BON" evidence="2">
    <location>
        <begin position="128"/>
        <end position="198"/>
    </location>
</feature>
<dbReference type="InterPro" id="IPR001775">
    <property type="entry name" value="GspD/PilQ"/>
</dbReference>
<comment type="caution">
    <text evidence="3">The sequence shown here is derived from an EMBL/GenBank/DDBJ whole genome shotgun (WGS) entry which is preliminary data.</text>
</comment>
<proteinExistence type="inferred from homology"/>
<organism evidence="3">
    <name type="scientific">Agrobacterium rosae</name>
    <dbReference type="NCBI Taxonomy" id="1972867"/>
    <lineage>
        <taxon>Bacteria</taxon>
        <taxon>Pseudomonadati</taxon>
        <taxon>Pseudomonadota</taxon>
        <taxon>Alphaproteobacteria</taxon>
        <taxon>Hyphomicrobiales</taxon>
        <taxon>Rhizobiaceae</taxon>
        <taxon>Rhizobium/Agrobacterium group</taxon>
        <taxon>Agrobacterium</taxon>
    </lineage>
</organism>
<dbReference type="PRINTS" id="PR00811">
    <property type="entry name" value="BCTERIALGSPD"/>
</dbReference>
<gene>
    <name evidence="3" type="ORF">RMR22_15550</name>
</gene>
<protein>
    <submittedName>
        <fullName evidence="3">Type II and III secretion system protein family protein</fullName>
    </submittedName>
</protein>
<dbReference type="GO" id="GO:0015627">
    <property type="term" value="C:type II protein secretion system complex"/>
    <property type="evidence" value="ECO:0007669"/>
    <property type="project" value="TreeGrafter"/>
</dbReference>
<dbReference type="Pfam" id="PF00263">
    <property type="entry name" value="Secretin"/>
    <property type="match status" value="1"/>
</dbReference>
<dbReference type="PROSITE" id="PS00875">
    <property type="entry name" value="T2SP_D"/>
    <property type="match status" value="1"/>
</dbReference>
<sequence length="535" mass="57448">MIRSYAFSRLKQAMRSSVTGGIAFCIAFSGFPGMNAPFGFSTHEALAQSASIVRINESGQGVRKRLKLGLNKALVIDLPQDAHDILVADPSMADAVTRSSRRIYLFGKAVGQTNIFIFGDQGQEIVSLDLEIERDISGLQANLRRFIPESDIRVEIVSDNIVLSGSVRTPQDSARAVQLASAFIKGGEATTRNITETSQSNGDGAVAIFAENRQQSSIVNMLTIEGEDQVTLKVTVAEVSRQVLKQLGFNGSISGSDGQVAFSNPSNLGNAIGLAGTGNITGAIGKLTLGSYFNAMEQAGVMRTLAEPSLTAISGEQAKFYVGGEFRLPAEQEISFDDTTGRPTVTRTTDTVNYGIELNFRPVVLSPGRISLKIETNVSEPTYEGSAVTGNVSSDATGKKTSTLNIPGSTYMSIRKREASTSVELPSGGSIVIAGLVQDNVRQAMSGIPGVSKVPVLGTLFRSKDFIRNETELVIIATPYLVRPVSRNEIARPDDNFNPDNDAAMYFMNRVNKVYGNKQQAHTQPYQGSVGFIYK</sequence>
<dbReference type="PANTHER" id="PTHR30332:SF17">
    <property type="entry name" value="TYPE IV PILIATION SYSTEM PROTEIN DR_0774-RELATED"/>
    <property type="match status" value="1"/>
</dbReference>
<comment type="similarity">
    <text evidence="1">Belongs to the bacterial secretin family.</text>
</comment>
<evidence type="ECO:0000313" key="3">
    <source>
        <dbReference type="EMBL" id="MDX8303674.1"/>
    </source>
</evidence>
<dbReference type="AlphaFoldDB" id="A0AAW9FJE5"/>
<dbReference type="InterPro" id="IPR004846">
    <property type="entry name" value="T2SS/T3SS_dom"/>
</dbReference>
<name>A0AAW9FJE5_9HYPH</name>
<dbReference type="RefSeq" id="WP_103585214.1">
    <property type="nucleotide sequence ID" value="NZ_CP192781.1"/>
</dbReference>
<reference evidence="3" key="1">
    <citation type="journal article" date="2023" name="Phytobiomes J">
        <title>Deciphering the key players within the bacterial microbiota associated with aerial crown gall tumors on rhododendron: Insights into the gallobiome.</title>
        <authorList>
            <person name="Kuzmanovic N."/>
            <person name="Nesme J."/>
            <person name="Wolf J."/>
            <person name="Neumann-Schaal M."/>
            <person name="Petersen J."/>
            <person name="Fernandez-Gnecco G."/>
            <person name="Sproeer C."/>
            <person name="Bunk B."/>
            <person name="Overmann J."/>
            <person name="Sorensen S.J."/>
            <person name="Idczak E."/>
            <person name="Smalla K."/>
        </authorList>
    </citation>
    <scope>NUCLEOTIDE SEQUENCE</scope>
    <source>
        <strain evidence="3">Rho-11.1</strain>
    </source>
</reference>
<dbReference type="InterPro" id="IPR007055">
    <property type="entry name" value="BON_dom"/>
</dbReference>
<dbReference type="InterPro" id="IPR004845">
    <property type="entry name" value="T2SS_GspD_CS"/>
</dbReference>
<dbReference type="EMBL" id="JAVRAF010000004">
    <property type="protein sequence ID" value="MDX8303674.1"/>
    <property type="molecule type" value="Genomic_DNA"/>
</dbReference>
<dbReference type="GO" id="GO:0009306">
    <property type="term" value="P:protein secretion"/>
    <property type="evidence" value="ECO:0007669"/>
    <property type="project" value="InterPro"/>
</dbReference>
<dbReference type="PANTHER" id="PTHR30332">
    <property type="entry name" value="PROBABLE GENERAL SECRETION PATHWAY PROTEIN D"/>
    <property type="match status" value="1"/>
</dbReference>
<dbReference type="Pfam" id="PF04972">
    <property type="entry name" value="BON"/>
    <property type="match status" value="1"/>
</dbReference>
<dbReference type="InterPro" id="IPR050810">
    <property type="entry name" value="Bact_Secretion_Sys_Channel"/>
</dbReference>
<dbReference type="PROSITE" id="PS50914">
    <property type="entry name" value="BON"/>
    <property type="match status" value="1"/>
</dbReference>
<accession>A0AAW9FJE5</accession>